<feature type="domain" description="Rootletin-like coiled-coil" evidence="4">
    <location>
        <begin position="68"/>
        <end position="261"/>
    </location>
</feature>
<feature type="compositionally biased region" description="Low complexity" evidence="3">
    <location>
        <begin position="1933"/>
        <end position="1947"/>
    </location>
</feature>
<feature type="region of interest" description="Disordered" evidence="3">
    <location>
        <begin position="1932"/>
        <end position="1963"/>
    </location>
</feature>
<feature type="coiled-coil region" evidence="2">
    <location>
        <begin position="644"/>
        <end position="818"/>
    </location>
</feature>
<protein>
    <recommendedName>
        <fullName evidence="4">Rootletin-like coiled-coil domain-containing protein</fullName>
    </recommendedName>
</protein>
<feature type="coiled-coil region" evidence="2">
    <location>
        <begin position="57"/>
        <end position="105"/>
    </location>
</feature>
<feature type="region of interest" description="Disordered" evidence="3">
    <location>
        <begin position="1"/>
        <end position="46"/>
    </location>
</feature>
<evidence type="ECO:0000313" key="6">
    <source>
        <dbReference type="Proteomes" id="UP001497644"/>
    </source>
</evidence>
<dbReference type="SUPFAM" id="SSF57997">
    <property type="entry name" value="Tropomyosin"/>
    <property type="match status" value="2"/>
</dbReference>
<proteinExistence type="predicted"/>
<feature type="coiled-coil region" evidence="2">
    <location>
        <begin position="1786"/>
        <end position="1884"/>
    </location>
</feature>
<dbReference type="Proteomes" id="UP001497644">
    <property type="component" value="Chromosome 10"/>
</dbReference>
<organism evidence="5 6">
    <name type="scientific">Lasius platythorax</name>
    <dbReference type="NCBI Taxonomy" id="488582"/>
    <lineage>
        <taxon>Eukaryota</taxon>
        <taxon>Metazoa</taxon>
        <taxon>Ecdysozoa</taxon>
        <taxon>Arthropoda</taxon>
        <taxon>Hexapoda</taxon>
        <taxon>Insecta</taxon>
        <taxon>Pterygota</taxon>
        <taxon>Neoptera</taxon>
        <taxon>Endopterygota</taxon>
        <taxon>Hymenoptera</taxon>
        <taxon>Apocrita</taxon>
        <taxon>Aculeata</taxon>
        <taxon>Formicoidea</taxon>
        <taxon>Formicidae</taxon>
        <taxon>Formicinae</taxon>
        <taxon>Lasius</taxon>
        <taxon>Lasius</taxon>
    </lineage>
</organism>
<name>A0AAV2N5I2_9HYME</name>
<feature type="coiled-coil region" evidence="2">
    <location>
        <begin position="299"/>
        <end position="354"/>
    </location>
</feature>
<evidence type="ECO:0000256" key="3">
    <source>
        <dbReference type="SAM" id="MobiDB-lite"/>
    </source>
</evidence>
<dbReference type="EMBL" id="OZ034833">
    <property type="protein sequence ID" value="CAL1675305.1"/>
    <property type="molecule type" value="Genomic_DNA"/>
</dbReference>
<feature type="coiled-coil region" evidence="2">
    <location>
        <begin position="847"/>
        <end position="1338"/>
    </location>
</feature>
<dbReference type="PANTHER" id="PTHR23159:SF31">
    <property type="entry name" value="CENTROSOME-ASSOCIATED PROTEIN CEP250 ISOFORM X1"/>
    <property type="match status" value="1"/>
</dbReference>
<evidence type="ECO:0000259" key="4">
    <source>
        <dbReference type="Pfam" id="PF15035"/>
    </source>
</evidence>
<sequence>MERRRPPFLRASSKAKETERGSKTKMDSARSGGAIEEQNSDEDLSPDALVRQNYELRHRLEQEAASYKRRLDTYRQAQQHQAALVSRLQAKVLQYKQRCSELENQMAETIPCDTSKPATATVSSTSALEAAHQTLRDIREEQIHDLDTALQKLGEERRKCEELLQLNSSLKDQLEESHQTNEALTTDLQKLSNDWDVLREELAIKEDEWKEEEQAFNEYYISEHNRLLNLWRDVVSVKRLFAEMKSSTERDLSKLRNEIISSSNEMTSACNSTSFTMKLQASAVQSTPSQRISENPREQQEEEKAVTVLKTEITALKQQHAADQHEIRTKDDRIDQLIREIRNLEERCGVSEAAVSQTARMQEDIEVLESALRDIAHAVIQDAECRDASDVKQALPHIHLSGGPISQRSPKRSARSHAIPALAESTISAVRAALQKYQLTIRELQIKLQTNKEQLLTMRKQYDTSEANAQTLSTKVTELISQLDTCRSQCTQLSQEKEMLQTSLDTVKLEKNALDKNKMELNSMLEALKNNYEKLQKANNKLQKLCDNLEDEKLYLQNELSRVSEDADLKELSLRSEEDRCSKMREELLTLREDLNKAYLAKDMLEQQKLETDGLISHIEKGKGDLELELERILLEKSDVQEILIKLEAMCSNHEQDKQKLQEELKKMTDEKNKLASQCIDQQGDLNSLRKELLQAEQTRLDIESEKVTLNEKIKFLEIEKEKVEIEFGQVSRERSDLSNQLSVLARKKETLNEELMRLRQRLEQSNELNARINRNLKDLVKDNEEKQVLLETNEKEFQRMQEQLASMRTEKEILEGVLFDTQTNLEATHVKKTQLEKEQKETLIKQESLKGQVTRLTKELENSEKRAQDMKQSLTQQSGDQIAEFQQIISNMKRQSEDNMKKMSDEKEQVRISLEKRLQQSVSQLEGEKNEEINQLQQRIEELQQHIENLCKQHEEALLRAENDKQQALLIAHHDQQALIEKIDAIMRELEEEKNTLERVKREAAARAEQERNNTNQLRDELNRLKTKLDETKLKANEEKLKLDLKIEELWKERESTQREVEELQVQLHMTEDKVDGLQNQLHDTIRKLKDADNVNETLRKDIVDSRRQLADTTYEKEKYNNTNKELRERVKQIETERREQGRTLEESYQKIATLEDAKATMDVERTRLQAQVRDLEREALQLQQQLRFTQDELQKCHENNSQAQNEEKELQARLANEIEERERIQLQLHQVKKQVVDLDNSLEVTRQELGKLRTRADEEDERWRAREQELLVRLEDSRCRERKLEDQKHNLEVCLADATQQLQELKARLGGSEGRVRALDAQLSQLETAKKEVEQKLSSVGSTLRRIAGIQMDGSVNMPFKLMSPSRRWSPARVQDHGDTGRDIILDVDPEIIRKGVRSLMQQVAQIERERDDYKTELCSLKKQLKESQDNQSNTDVKVNNLLANIRTLQEERKSLEAKLTQKQTGYQAQLDTLQQKTEECEQLCEKLTILELKISTESEEKSQYEDKFEKMKHELNRLETEKRNLQKEIRHSESRATEMELHRMSLDGDFQRLQMMLQEKEAHIQKLQDRFDTQSRTMANLEERCASLKSTIEQLKLALEKASATETELKSEMNLLQRNMIEITTSSQSNNEKLKQLQKQLSNTENERRILSERLETVQQTLSDLKHTNQSLIDQNARLQNELANNEVQRSALESQLRLSTWPPEGSATKDEELLRQLQTVQRERSEMRGKVDALNDKVKLLEADKRNLERQIAAGKTSVIRSKSYERPEKAHIELLGTSYSLDNLEHENRELRLKIRKLETQLAEKESELIRIKSTYIHSSHSLLDTSRDRSGELERIRAAQLQAEKLLEAREQSHRQQVSRLENQIQLLREQLNQEIKRRQLYVLRSSRAGREMQQLRQALGDSLRTVAQDPSLDAVLLEHEARKLDSTLTSTTSLPPSLALPAPPSSHRSGTPSQFK</sequence>
<gene>
    <name evidence="5" type="ORF">LPLAT_LOCUS1751</name>
</gene>
<evidence type="ECO:0000313" key="5">
    <source>
        <dbReference type="EMBL" id="CAL1675305.1"/>
    </source>
</evidence>
<dbReference type="InterPro" id="IPR055167">
    <property type="entry name" value="Rootletin-like_CC"/>
</dbReference>
<keyword evidence="1 2" id="KW-0175">Coiled coil</keyword>
<keyword evidence="6" id="KW-1185">Reference proteome</keyword>
<accession>A0AAV2N5I2</accession>
<feature type="coiled-coil region" evidence="2">
    <location>
        <begin position="146"/>
        <end position="208"/>
    </location>
</feature>
<feature type="coiled-coil region" evidence="2">
    <location>
        <begin position="511"/>
        <end position="608"/>
    </location>
</feature>
<dbReference type="Pfam" id="PF15035">
    <property type="entry name" value="Rootletin"/>
    <property type="match status" value="1"/>
</dbReference>
<evidence type="ECO:0000256" key="2">
    <source>
        <dbReference type="SAM" id="Coils"/>
    </source>
</evidence>
<dbReference type="SUPFAM" id="SSF58100">
    <property type="entry name" value="Bacterial hemolysins"/>
    <property type="match status" value="1"/>
</dbReference>
<feature type="coiled-coil region" evidence="2">
    <location>
        <begin position="1399"/>
        <end position="1762"/>
    </location>
</feature>
<dbReference type="Gene3D" id="1.20.5.170">
    <property type="match status" value="1"/>
</dbReference>
<feature type="coiled-coil region" evidence="2">
    <location>
        <begin position="427"/>
        <end position="461"/>
    </location>
</feature>
<dbReference type="PANTHER" id="PTHR23159">
    <property type="entry name" value="CENTROSOMAL PROTEIN 2"/>
    <property type="match status" value="1"/>
</dbReference>
<feature type="compositionally biased region" description="Basic and acidic residues" evidence="3">
    <location>
        <begin position="14"/>
        <end position="28"/>
    </location>
</feature>
<feature type="compositionally biased region" description="Polar residues" evidence="3">
    <location>
        <begin position="1954"/>
        <end position="1963"/>
    </location>
</feature>
<reference evidence="5" key="1">
    <citation type="submission" date="2024-04" db="EMBL/GenBank/DDBJ databases">
        <authorList>
            <consortium name="Molecular Ecology Group"/>
        </authorList>
    </citation>
    <scope>NUCLEOTIDE SEQUENCE</scope>
</reference>
<evidence type="ECO:0000256" key="1">
    <source>
        <dbReference type="ARBA" id="ARBA00023054"/>
    </source>
</evidence>